<sequence>MSDRMDINRVLLEMRNIKAQTQALPAQNNDRTILETGKNIAELSSQSSSFDKLLNQAVNNVNDLQKASGQMAQAYEQGQPGINITDVMIASQKASVSFQAMVQVRNKLVEAYRDVMNMPV</sequence>
<accession>A0A1D2QMD0</accession>
<dbReference type="PANTHER" id="PTHR34653">
    <property type="match status" value="1"/>
</dbReference>
<dbReference type="PANTHER" id="PTHR34653:SF1">
    <property type="entry name" value="FLAGELLAR HOOK-BASAL BODY COMPLEX PROTEIN FLIE"/>
    <property type="match status" value="1"/>
</dbReference>
<dbReference type="GO" id="GO:0005198">
    <property type="term" value="F:structural molecule activity"/>
    <property type="evidence" value="ECO:0007669"/>
    <property type="project" value="UniProtKB-UniRule"/>
</dbReference>
<dbReference type="STRING" id="62101.AB835_12655"/>
<evidence type="ECO:0000256" key="4">
    <source>
        <dbReference type="ARBA" id="ARBA00023143"/>
    </source>
</evidence>
<dbReference type="AlphaFoldDB" id="A0A1D2QMD0"/>
<evidence type="ECO:0000256" key="3">
    <source>
        <dbReference type="ARBA" id="ARBA00018024"/>
    </source>
</evidence>
<proteinExistence type="inferred from homology"/>
<dbReference type="HAMAP" id="MF_00724">
    <property type="entry name" value="FliE"/>
    <property type="match status" value="1"/>
</dbReference>
<name>A0A1D2QMD0_9GAMM</name>
<evidence type="ECO:0000313" key="6">
    <source>
        <dbReference type="EMBL" id="ODS22722.1"/>
    </source>
</evidence>
<dbReference type="GO" id="GO:0009425">
    <property type="term" value="C:bacterial-type flagellum basal body"/>
    <property type="evidence" value="ECO:0007669"/>
    <property type="project" value="UniProtKB-SubCell"/>
</dbReference>
<reference evidence="6 7" key="1">
    <citation type="journal article" date="2016" name="Appl. Environ. Microbiol.">
        <title>Lack of Overt Genome Reduction in the Bryostatin-Producing Bryozoan Symbiont "Candidatus Endobugula sertula".</title>
        <authorList>
            <person name="Miller I.J."/>
            <person name="Vanee N."/>
            <person name="Fong S.S."/>
            <person name="Lim-Fong G.E."/>
            <person name="Kwan J.C."/>
        </authorList>
    </citation>
    <scope>NUCLEOTIDE SEQUENCE [LARGE SCALE GENOMIC DNA]</scope>
    <source>
        <strain evidence="6">AB1-4</strain>
    </source>
</reference>
<protein>
    <recommendedName>
        <fullName evidence="3 5">Flagellar hook-basal body complex protein FliE</fullName>
    </recommendedName>
</protein>
<dbReference type="GO" id="GO:0071973">
    <property type="term" value="P:bacterial-type flagellum-dependent cell motility"/>
    <property type="evidence" value="ECO:0007669"/>
    <property type="project" value="InterPro"/>
</dbReference>
<gene>
    <name evidence="5" type="primary">fliE</name>
    <name evidence="6" type="ORF">AB835_12655</name>
</gene>
<comment type="similarity">
    <text evidence="2 5">Belongs to the FliE family.</text>
</comment>
<dbReference type="Pfam" id="PF02049">
    <property type="entry name" value="FliE"/>
    <property type="match status" value="1"/>
</dbReference>
<evidence type="ECO:0000256" key="1">
    <source>
        <dbReference type="ARBA" id="ARBA00004117"/>
    </source>
</evidence>
<keyword evidence="6" id="KW-0282">Flagellum</keyword>
<evidence type="ECO:0000256" key="5">
    <source>
        <dbReference type="HAMAP-Rule" id="MF_00724"/>
    </source>
</evidence>
<dbReference type="Proteomes" id="UP000242502">
    <property type="component" value="Unassembled WGS sequence"/>
</dbReference>
<dbReference type="GO" id="GO:0003774">
    <property type="term" value="F:cytoskeletal motor activity"/>
    <property type="evidence" value="ECO:0007669"/>
    <property type="project" value="InterPro"/>
</dbReference>
<evidence type="ECO:0000313" key="7">
    <source>
        <dbReference type="Proteomes" id="UP000242502"/>
    </source>
</evidence>
<dbReference type="PRINTS" id="PR01006">
    <property type="entry name" value="FLGHOOKFLIE"/>
</dbReference>
<dbReference type="InterPro" id="IPR001624">
    <property type="entry name" value="FliE"/>
</dbReference>
<organism evidence="6 7">
    <name type="scientific">Candidatus Endobugula sertula</name>
    <name type="common">Bugula neritina bacterial symbiont</name>
    <dbReference type="NCBI Taxonomy" id="62101"/>
    <lineage>
        <taxon>Bacteria</taxon>
        <taxon>Pseudomonadati</taxon>
        <taxon>Pseudomonadota</taxon>
        <taxon>Gammaproteobacteria</taxon>
        <taxon>Cellvibrionales</taxon>
        <taxon>Cellvibrionaceae</taxon>
        <taxon>Candidatus Endobugula</taxon>
    </lineage>
</organism>
<comment type="subcellular location">
    <subcellularLocation>
        <location evidence="1 5">Bacterial flagellum basal body</location>
    </subcellularLocation>
</comment>
<dbReference type="EMBL" id="MDLC01000056">
    <property type="protein sequence ID" value="ODS22722.1"/>
    <property type="molecule type" value="Genomic_DNA"/>
</dbReference>
<dbReference type="NCBIfam" id="TIGR00205">
    <property type="entry name" value="fliE"/>
    <property type="match status" value="1"/>
</dbReference>
<comment type="caution">
    <text evidence="6">The sequence shown here is derived from an EMBL/GenBank/DDBJ whole genome shotgun (WGS) entry which is preliminary data.</text>
</comment>
<keyword evidence="4 5" id="KW-0975">Bacterial flagellum</keyword>
<evidence type="ECO:0000256" key="2">
    <source>
        <dbReference type="ARBA" id="ARBA00009272"/>
    </source>
</evidence>
<keyword evidence="6" id="KW-0969">Cilium</keyword>
<keyword evidence="6" id="KW-0966">Cell projection</keyword>